<dbReference type="PRINTS" id="PR00367">
    <property type="entry name" value="ETHRSPELEMNT"/>
</dbReference>
<dbReference type="SMART" id="SM00380">
    <property type="entry name" value="AP2"/>
    <property type="match status" value="1"/>
</dbReference>
<dbReference type="InterPro" id="IPR001471">
    <property type="entry name" value="AP2/ERF_dom"/>
</dbReference>
<feature type="region of interest" description="Disordered" evidence="7">
    <location>
        <begin position="1"/>
        <end position="34"/>
    </location>
</feature>
<dbReference type="InterPro" id="IPR044808">
    <property type="entry name" value="ERF_plant"/>
</dbReference>
<dbReference type="AlphaFoldDB" id="A0AAV0KTC8"/>
<organism evidence="9 10">
    <name type="scientific">Linum tenue</name>
    <dbReference type="NCBI Taxonomy" id="586396"/>
    <lineage>
        <taxon>Eukaryota</taxon>
        <taxon>Viridiplantae</taxon>
        <taxon>Streptophyta</taxon>
        <taxon>Embryophyta</taxon>
        <taxon>Tracheophyta</taxon>
        <taxon>Spermatophyta</taxon>
        <taxon>Magnoliopsida</taxon>
        <taxon>eudicotyledons</taxon>
        <taxon>Gunneridae</taxon>
        <taxon>Pentapetalae</taxon>
        <taxon>rosids</taxon>
        <taxon>fabids</taxon>
        <taxon>Malpighiales</taxon>
        <taxon>Linaceae</taxon>
        <taxon>Linum</taxon>
    </lineage>
</organism>
<evidence type="ECO:0000256" key="7">
    <source>
        <dbReference type="SAM" id="MobiDB-lite"/>
    </source>
</evidence>
<dbReference type="Gene3D" id="3.30.730.10">
    <property type="entry name" value="AP2/ERF domain"/>
    <property type="match status" value="1"/>
</dbReference>
<feature type="non-terminal residue" evidence="9">
    <location>
        <position position="1"/>
    </location>
</feature>
<dbReference type="Pfam" id="PF00847">
    <property type="entry name" value="AP2"/>
    <property type="match status" value="1"/>
</dbReference>
<dbReference type="GO" id="GO:0003677">
    <property type="term" value="F:DNA binding"/>
    <property type="evidence" value="ECO:0007669"/>
    <property type="project" value="UniProtKB-KW"/>
</dbReference>
<reference evidence="9" key="1">
    <citation type="submission" date="2022-08" db="EMBL/GenBank/DDBJ databases">
        <authorList>
            <person name="Gutierrez-Valencia J."/>
        </authorList>
    </citation>
    <scope>NUCLEOTIDE SEQUENCE</scope>
</reference>
<keyword evidence="2" id="KW-0805">Transcription regulation</keyword>
<comment type="subcellular location">
    <subcellularLocation>
        <location evidence="1">Nucleus</location>
    </subcellularLocation>
</comment>
<dbReference type="PANTHER" id="PTHR31190">
    <property type="entry name" value="DNA-BINDING DOMAIN"/>
    <property type="match status" value="1"/>
</dbReference>
<comment type="caution">
    <text evidence="9">The sequence shown here is derived from an EMBL/GenBank/DDBJ whole genome shotgun (WGS) entry which is preliminary data.</text>
</comment>
<dbReference type="InterPro" id="IPR036955">
    <property type="entry name" value="AP2/ERF_dom_sf"/>
</dbReference>
<dbReference type="EMBL" id="CAMGYJ010000005">
    <property type="protein sequence ID" value="CAI0425331.1"/>
    <property type="molecule type" value="Genomic_DNA"/>
</dbReference>
<accession>A0AAV0KTC8</accession>
<keyword evidence="5" id="KW-0539">Nucleus</keyword>
<sequence>NSHEAAPSPAAKEADSSRSKKAAGGGGNKEVTYGGVRRRPWGKYATEIRDSTQHEMRVWLGTFKTAKAAAMAYDQAALSFQGAKVVLNFLIDEVSRSLREIGCNNNNIFEEYSSPAQALRSELLSPAGRLIDLCVPVGAILQGAQTR</sequence>
<evidence type="ECO:0000256" key="3">
    <source>
        <dbReference type="ARBA" id="ARBA00023125"/>
    </source>
</evidence>
<dbReference type="SUPFAM" id="SSF54171">
    <property type="entry name" value="DNA-binding domain"/>
    <property type="match status" value="1"/>
</dbReference>
<keyword evidence="4" id="KW-0804">Transcription</keyword>
<evidence type="ECO:0000313" key="9">
    <source>
        <dbReference type="EMBL" id="CAI0425331.1"/>
    </source>
</evidence>
<name>A0AAV0KTC8_9ROSI</name>
<evidence type="ECO:0000256" key="1">
    <source>
        <dbReference type="ARBA" id="ARBA00004123"/>
    </source>
</evidence>
<evidence type="ECO:0000313" key="10">
    <source>
        <dbReference type="Proteomes" id="UP001154282"/>
    </source>
</evidence>
<dbReference type="PANTHER" id="PTHR31190:SF472">
    <property type="entry name" value="ETHYLENE-RESPONSIVE TRANSCRIPTION FACTOR 1B-LIKE"/>
    <property type="match status" value="1"/>
</dbReference>
<evidence type="ECO:0000256" key="4">
    <source>
        <dbReference type="ARBA" id="ARBA00023163"/>
    </source>
</evidence>
<dbReference type="GO" id="GO:0005634">
    <property type="term" value="C:nucleus"/>
    <property type="evidence" value="ECO:0007669"/>
    <property type="project" value="UniProtKB-SubCell"/>
</dbReference>
<dbReference type="Proteomes" id="UP001154282">
    <property type="component" value="Unassembled WGS sequence"/>
</dbReference>
<proteinExistence type="inferred from homology"/>
<evidence type="ECO:0000256" key="6">
    <source>
        <dbReference type="ARBA" id="ARBA00024343"/>
    </source>
</evidence>
<evidence type="ECO:0000256" key="5">
    <source>
        <dbReference type="ARBA" id="ARBA00023242"/>
    </source>
</evidence>
<dbReference type="GO" id="GO:0003700">
    <property type="term" value="F:DNA-binding transcription factor activity"/>
    <property type="evidence" value="ECO:0007669"/>
    <property type="project" value="InterPro"/>
</dbReference>
<dbReference type="InterPro" id="IPR016177">
    <property type="entry name" value="DNA-bd_dom_sf"/>
</dbReference>
<keyword evidence="3" id="KW-0238">DNA-binding</keyword>
<protein>
    <recommendedName>
        <fullName evidence="8">AP2/ERF domain-containing protein</fullName>
    </recommendedName>
</protein>
<dbReference type="CDD" id="cd00018">
    <property type="entry name" value="AP2"/>
    <property type="match status" value="1"/>
</dbReference>
<gene>
    <name evidence="9" type="ORF">LITE_LOCUS20349</name>
</gene>
<feature type="domain" description="AP2/ERF" evidence="8">
    <location>
        <begin position="32"/>
        <end position="90"/>
    </location>
</feature>
<comment type="similarity">
    <text evidence="6">Belongs to the AP2/ERF transcription factor family. ERF subfamily.</text>
</comment>
<dbReference type="GO" id="GO:0009873">
    <property type="term" value="P:ethylene-activated signaling pathway"/>
    <property type="evidence" value="ECO:0007669"/>
    <property type="project" value="InterPro"/>
</dbReference>
<keyword evidence="10" id="KW-1185">Reference proteome</keyword>
<evidence type="ECO:0000256" key="2">
    <source>
        <dbReference type="ARBA" id="ARBA00023015"/>
    </source>
</evidence>
<dbReference type="PROSITE" id="PS51032">
    <property type="entry name" value="AP2_ERF"/>
    <property type="match status" value="1"/>
</dbReference>
<evidence type="ECO:0000259" key="8">
    <source>
        <dbReference type="PROSITE" id="PS51032"/>
    </source>
</evidence>